<geneLocation type="plasmid" evidence="1">
    <name>p14EC029b</name>
</geneLocation>
<evidence type="ECO:0000313" key="6">
    <source>
        <dbReference type="Proteomes" id="UP000234238"/>
    </source>
</evidence>
<geneLocation type="plasmid" evidence="2">
    <name>unnamed1</name>
</geneLocation>
<dbReference type="Proteomes" id="UP000533284">
    <property type="component" value="Unassembled WGS sequence"/>
</dbReference>
<gene>
    <name evidence="1" type="ORF">CR538_26195</name>
    <name evidence="4" type="ORF">D9E49_23530</name>
    <name evidence="2" type="ORF">DS732_27970</name>
    <name evidence="5" type="ORF">E4K51_11730</name>
    <name evidence="3" type="ORF">FJQ40_24790</name>
</gene>
<dbReference type="Proteomes" id="UP000271175">
    <property type="component" value="Unassembled WGS sequence"/>
</dbReference>
<reference evidence="3 10" key="5">
    <citation type="submission" date="2019-06" db="EMBL/GenBank/DDBJ databases">
        <authorList>
            <consortium name="GenomeTrakr network: Whole genome sequencing for foodborne pathogen traceback"/>
        </authorList>
    </citation>
    <scope>NUCLEOTIDE SEQUENCE [LARGE SCALE GENOMIC DNA]</scope>
    <source>
        <strain evidence="3 10">PSU-1847</strain>
    </source>
</reference>
<dbReference type="EMBL" id="CP031547">
    <property type="protein sequence ID" value="AXO10054.1"/>
    <property type="molecule type" value="Genomic_DNA"/>
</dbReference>
<reference evidence="1 6" key="1">
    <citation type="submission" date="2017-10" db="EMBL/GenBank/DDBJ databases">
        <title>mcr-1 positive E.coli isolates in China.</title>
        <authorList>
            <person name="Li B."/>
            <person name="Wang X."/>
        </authorList>
    </citation>
    <scope>NUCLEOTIDE SEQUENCE [LARGE SCALE GENOMIC DNA]</scope>
    <source>
        <strain evidence="1 6">14EC029</strain>
        <plasmid evidence="1">p14EC029b</plasmid>
        <plasmid evidence="6">p14ec029b</plasmid>
    </source>
</reference>
<reference evidence="4 8" key="3">
    <citation type="submission" date="2018-10" db="EMBL/GenBank/DDBJ databases">
        <authorList>
            <consortium name="NARMS: The National Antimicrobial Resistance Monitoring System"/>
        </authorList>
    </citation>
    <scope>NUCLEOTIDE SEQUENCE [LARGE SCALE GENOMIC DNA]</scope>
    <source>
        <strain evidence="4 8">CVM N17EC0276</strain>
    </source>
</reference>
<dbReference type="EMBL" id="ROAL01000031">
    <property type="protein sequence ID" value="MIB63329.1"/>
    <property type="molecule type" value="Genomic_DNA"/>
</dbReference>
<dbReference type="EMBL" id="CP024143">
    <property type="protein sequence ID" value="AUK03807.1"/>
    <property type="molecule type" value="Genomic_DNA"/>
</dbReference>
<dbReference type="Proteomes" id="UP000234238">
    <property type="component" value="Plasmid p14EC029b"/>
</dbReference>
<dbReference type="EMBL" id="AASDBN010000086">
    <property type="protein sequence ID" value="EFB1700536.1"/>
    <property type="molecule type" value="Genomic_DNA"/>
</dbReference>
<evidence type="ECO:0000313" key="9">
    <source>
        <dbReference type="Proteomes" id="UP000460351"/>
    </source>
</evidence>
<evidence type="ECO:0000313" key="4">
    <source>
        <dbReference type="EMBL" id="MIB63329.1"/>
    </source>
</evidence>
<evidence type="ECO:0000313" key="10">
    <source>
        <dbReference type="Proteomes" id="UP000533284"/>
    </source>
</evidence>
<proteinExistence type="predicted"/>
<geneLocation type="plasmid" evidence="6">
    <name>p14ec029b</name>
</geneLocation>
<dbReference type="AlphaFoldDB" id="A0A0B1MSM2"/>
<evidence type="ECO:0000313" key="3">
    <source>
        <dbReference type="EMBL" id="EFB1700536.1"/>
    </source>
</evidence>
<evidence type="ECO:0000313" key="7">
    <source>
        <dbReference type="Proteomes" id="UP000256244"/>
    </source>
</evidence>
<reference evidence="5 9" key="4">
    <citation type="journal article" date="2019" name="Microorganisms">
        <title>Characteristics of Carbapenem-Resistant and Colistin-Resistant Escherichia coli Co-Producing NDM-1 and MCR-1 from Pig Farms in China.</title>
        <authorList>
            <person name="Peng Z."/>
            <person name="Li X."/>
            <person name="Hu Z."/>
            <person name="Li Z."/>
            <person name="Lv Y."/>
            <person name="Lei M."/>
            <person name="Wu B."/>
            <person name="Chen H."/>
            <person name="Wang X."/>
        </authorList>
    </citation>
    <scope>NUCLEOTIDE SEQUENCE [LARGE SCALE GENOMIC DNA]</scope>
    <source>
        <strain evidence="5 9">RXD010</strain>
    </source>
</reference>
<evidence type="ECO:0000313" key="8">
    <source>
        <dbReference type="Proteomes" id="UP000271175"/>
    </source>
</evidence>
<evidence type="ECO:0000313" key="2">
    <source>
        <dbReference type="EMBL" id="AXO10054.1"/>
    </source>
</evidence>
<accession>A0A0B1MSM2</accession>
<protein>
    <submittedName>
        <fullName evidence="4">Uncharacterized protein</fullName>
    </submittedName>
</protein>
<sequence length="82" mass="9448">MALGRMTHSTALLRARMVQDIYDIGHQKDYVFDMRSKKYQKHHNSNGIQRNAFVLLVHQTTQNSCSYIKDSFAKGLSQKAFA</sequence>
<organism evidence="4 8">
    <name type="scientific">Escherichia coli</name>
    <dbReference type="NCBI Taxonomy" id="562"/>
    <lineage>
        <taxon>Bacteria</taxon>
        <taxon>Pseudomonadati</taxon>
        <taxon>Pseudomonadota</taxon>
        <taxon>Gammaproteobacteria</taxon>
        <taxon>Enterobacterales</taxon>
        <taxon>Enterobacteriaceae</taxon>
        <taxon>Escherichia</taxon>
    </lineage>
</organism>
<dbReference type="EMBL" id="SQQU01000013">
    <property type="protein sequence ID" value="MQS30834.1"/>
    <property type="molecule type" value="Genomic_DNA"/>
</dbReference>
<dbReference type="Proteomes" id="UP000256244">
    <property type="component" value="Plasmid unnamed1"/>
</dbReference>
<dbReference type="Proteomes" id="UP000460351">
    <property type="component" value="Unassembled WGS sequence"/>
</dbReference>
<accession>A0A236MS64</accession>
<keyword evidence="1" id="KW-0614">Plasmid</keyword>
<reference evidence="2 7" key="2">
    <citation type="submission" date="2018-08" db="EMBL/GenBank/DDBJ databases">
        <title>Complete genome sequencing and genomic characterization of five Escherichia coli strains co-producing MCR-1 and ESBLs from different origins in China.</title>
        <authorList>
            <person name="Bai L."/>
        </authorList>
    </citation>
    <scope>NUCLEOTIDE SEQUENCE [LARGE SCALE GENOMIC DNA]</scope>
    <source>
        <strain evidence="2">Cq9</strain>
        <strain evidence="7">cq9</strain>
        <plasmid evidence="7">Plasmid unnamed1</plasmid>
        <plasmid evidence="2">unnamed1</plasmid>
    </source>
</reference>
<evidence type="ECO:0000313" key="5">
    <source>
        <dbReference type="EMBL" id="MQS30834.1"/>
    </source>
</evidence>
<name>A0A0B1MSM2_ECOLX</name>
<evidence type="ECO:0000313" key="1">
    <source>
        <dbReference type="EMBL" id="AUK03807.1"/>
    </source>
</evidence>
<dbReference type="RefSeq" id="WP_001173628.1">
    <property type="nucleotide sequence ID" value="NZ_MN732922.1"/>
</dbReference>